<dbReference type="RefSeq" id="WP_106524378.1">
    <property type="nucleotide sequence ID" value="NZ_PYGD01000009.1"/>
</dbReference>
<name>A0A2P8CYI8_9BACT</name>
<dbReference type="InterPro" id="IPR036942">
    <property type="entry name" value="Beta-barrel_TonB_sf"/>
</dbReference>
<dbReference type="Gene3D" id="2.60.40.1120">
    <property type="entry name" value="Carboxypeptidase-like, regulatory domain"/>
    <property type="match status" value="1"/>
</dbReference>
<evidence type="ECO:0000256" key="3">
    <source>
        <dbReference type="ARBA" id="ARBA00022452"/>
    </source>
</evidence>
<feature type="signal peptide" evidence="10">
    <location>
        <begin position="1"/>
        <end position="22"/>
    </location>
</feature>
<comment type="similarity">
    <text evidence="8 9">Belongs to the TonB-dependent receptor family.</text>
</comment>
<dbReference type="Gene3D" id="2.170.130.10">
    <property type="entry name" value="TonB-dependent receptor, plug domain"/>
    <property type="match status" value="1"/>
</dbReference>
<proteinExistence type="inferred from homology"/>
<protein>
    <submittedName>
        <fullName evidence="13">Outer membrane receptor for ferrienterochelin and colicins</fullName>
    </submittedName>
</protein>
<keyword evidence="6 8" id="KW-0472">Membrane</keyword>
<keyword evidence="7 8" id="KW-0998">Cell outer membrane</keyword>
<dbReference type="Proteomes" id="UP000240572">
    <property type="component" value="Unassembled WGS sequence"/>
</dbReference>
<dbReference type="Pfam" id="PF00593">
    <property type="entry name" value="TonB_dep_Rec_b-barrel"/>
    <property type="match status" value="1"/>
</dbReference>
<dbReference type="PANTHER" id="PTHR30069">
    <property type="entry name" value="TONB-DEPENDENT OUTER MEMBRANE RECEPTOR"/>
    <property type="match status" value="1"/>
</dbReference>
<evidence type="ECO:0000256" key="8">
    <source>
        <dbReference type="PROSITE-ProRule" id="PRU01360"/>
    </source>
</evidence>
<gene>
    <name evidence="13" type="ORF">B0I18_10935</name>
</gene>
<keyword evidence="14" id="KW-1185">Reference proteome</keyword>
<feature type="domain" description="TonB-dependent receptor-like beta-barrel" evidence="11">
    <location>
        <begin position="270"/>
        <end position="696"/>
    </location>
</feature>
<dbReference type="InterPro" id="IPR037066">
    <property type="entry name" value="Plug_dom_sf"/>
</dbReference>
<dbReference type="GO" id="GO:0044718">
    <property type="term" value="P:siderophore transmembrane transport"/>
    <property type="evidence" value="ECO:0007669"/>
    <property type="project" value="TreeGrafter"/>
</dbReference>
<evidence type="ECO:0000256" key="4">
    <source>
        <dbReference type="ARBA" id="ARBA00022692"/>
    </source>
</evidence>
<dbReference type="GO" id="GO:0015344">
    <property type="term" value="F:siderophore uptake transmembrane transporter activity"/>
    <property type="evidence" value="ECO:0007669"/>
    <property type="project" value="TreeGrafter"/>
</dbReference>
<dbReference type="SUPFAM" id="SSF49464">
    <property type="entry name" value="Carboxypeptidase regulatory domain-like"/>
    <property type="match status" value="1"/>
</dbReference>
<keyword evidence="2 8" id="KW-0813">Transport</keyword>
<dbReference type="PANTHER" id="PTHR30069:SF57">
    <property type="entry name" value="TONB-DEPENDENT RECEPTOR"/>
    <property type="match status" value="1"/>
</dbReference>
<feature type="chain" id="PRO_5015112121" evidence="10">
    <location>
        <begin position="23"/>
        <end position="759"/>
    </location>
</feature>
<evidence type="ECO:0000313" key="14">
    <source>
        <dbReference type="Proteomes" id="UP000240572"/>
    </source>
</evidence>
<dbReference type="SUPFAM" id="SSF56935">
    <property type="entry name" value="Porins"/>
    <property type="match status" value="1"/>
</dbReference>
<comment type="caution">
    <text evidence="13">The sequence shown here is derived from an EMBL/GenBank/DDBJ whole genome shotgun (WGS) entry which is preliminary data.</text>
</comment>
<accession>A0A2P8CYI8</accession>
<dbReference type="Pfam" id="PF13715">
    <property type="entry name" value="CarbopepD_reg_2"/>
    <property type="match status" value="1"/>
</dbReference>
<dbReference type="EMBL" id="PYGD01000009">
    <property type="protein sequence ID" value="PSK90030.1"/>
    <property type="molecule type" value="Genomic_DNA"/>
</dbReference>
<dbReference type="InterPro" id="IPR012910">
    <property type="entry name" value="Plug_dom"/>
</dbReference>
<organism evidence="13 14">
    <name type="scientific">Taibaiella chishuiensis</name>
    <dbReference type="NCBI Taxonomy" id="1434707"/>
    <lineage>
        <taxon>Bacteria</taxon>
        <taxon>Pseudomonadati</taxon>
        <taxon>Bacteroidota</taxon>
        <taxon>Chitinophagia</taxon>
        <taxon>Chitinophagales</taxon>
        <taxon>Chitinophagaceae</taxon>
        <taxon>Taibaiella</taxon>
    </lineage>
</organism>
<evidence type="ECO:0000259" key="12">
    <source>
        <dbReference type="Pfam" id="PF07715"/>
    </source>
</evidence>
<evidence type="ECO:0000256" key="2">
    <source>
        <dbReference type="ARBA" id="ARBA00022448"/>
    </source>
</evidence>
<dbReference type="PROSITE" id="PS52016">
    <property type="entry name" value="TONB_DEPENDENT_REC_3"/>
    <property type="match status" value="1"/>
</dbReference>
<feature type="domain" description="TonB-dependent receptor plug" evidence="12">
    <location>
        <begin position="120"/>
        <end position="225"/>
    </location>
</feature>
<sequence>MNKLVYFLLFYTLLLQPAISQAQSRSISGQVKDARSRETLSYVTVAIPAADYAVHTDEQGRFRLSLPDSLSRPRLLVSLLGYQPDTIQVSNTEELTIMLKPVLQVDEVVVTGTLRSVSRTESPIPVEVFTPKFFKKNPSPSLFEAVGMINGVRPQLNCNVCNTGDIHINGMEGPYTMVLIDGMPIVSSLSTVYGLSGIPNSIVERLEVVKGPAAALYGSEAMGGIINVITKNPATAPVVSADLMATSWQEYNADLSLKANVGKQAQALLGINYFNYQKPFDKNGDGFTDVALQNRVSVFNKWNFNRKLNRVASLAARYVYEDRWGGQMGWNKSFRGGDQVYGESIYTKRWELIGQYQLPVAEKIMLQFSLNDHNQDSYYGTTSYQAVQRVAFAQVYWDKQWGGHNLLLGSSFRYTYYDDNTPGTATADGLNAPDRKPLPGIYIQDEWRINNHHKLLAGYRYDYDRYHGNIHSPRVAYKWSPDNRHTLRGSFGTGFRVVNLFTEDHAALTGSRKVEILSDLKPEKSYNANLNYVWQVPIGANFINIDATGFYSYFTNKIIGDYNTDPNKIIYDNLSGHAISRGVSLNTTMTFSIPLQVMAGVTFMDVFQMNDEHHTGTLKRSNQLFAPRWSGNFAISYTLPFGCTADFTGQFNGPMRLPLQPEDYRPEYSPAFCIANIQLTQKLPGGIEVYGGVKNLFNFIPKDVFMRAFDPFDKYVNDPVNNPKGYTFDTEYNYASLQGTRLFAGLRYTFLQPSRSRAR</sequence>
<dbReference type="InterPro" id="IPR039426">
    <property type="entry name" value="TonB-dep_rcpt-like"/>
</dbReference>
<keyword evidence="3 8" id="KW-1134">Transmembrane beta strand</keyword>
<dbReference type="Pfam" id="PF07715">
    <property type="entry name" value="Plug"/>
    <property type="match status" value="1"/>
</dbReference>
<evidence type="ECO:0000256" key="10">
    <source>
        <dbReference type="SAM" id="SignalP"/>
    </source>
</evidence>
<dbReference type="InterPro" id="IPR008969">
    <property type="entry name" value="CarboxyPept-like_regulatory"/>
</dbReference>
<evidence type="ECO:0000256" key="1">
    <source>
        <dbReference type="ARBA" id="ARBA00004571"/>
    </source>
</evidence>
<evidence type="ECO:0000259" key="11">
    <source>
        <dbReference type="Pfam" id="PF00593"/>
    </source>
</evidence>
<dbReference type="GO" id="GO:0009279">
    <property type="term" value="C:cell outer membrane"/>
    <property type="evidence" value="ECO:0007669"/>
    <property type="project" value="UniProtKB-SubCell"/>
</dbReference>
<evidence type="ECO:0000256" key="6">
    <source>
        <dbReference type="ARBA" id="ARBA00023136"/>
    </source>
</evidence>
<keyword evidence="5 9" id="KW-0798">TonB box</keyword>
<reference evidence="13 14" key="1">
    <citation type="submission" date="2018-03" db="EMBL/GenBank/DDBJ databases">
        <title>Genomic Encyclopedia of Type Strains, Phase III (KMG-III): the genomes of soil and plant-associated and newly described type strains.</title>
        <authorList>
            <person name="Whitman W."/>
        </authorList>
    </citation>
    <scope>NUCLEOTIDE SEQUENCE [LARGE SCALE GENOMIC DNA]</scope>
    <source>
        <strain evidence="13 14">CGMCC 1.12700</strain>
    </source>
</reference>
<dbReference type="Gene3D" id="2.40.170.20">
    <property type="entry name" value="TonB-dependent receptor, beta-barrel domain"/>
    <property type="match status" value="1"/>
</dbReference>
<dbReference type="InterPro" id="IPR000531">
    <property type="entry name" value="Beta-barrel_TonB"/>
</dbReference>
<keyword evidence="10" id="KW-0732">Signal</keyword>
<comment type="subcellular location">
    <subcellularLocation>
        <location evidence="1 8">Cell outer membrane</location>
        <topology evidence="1 8">Multi-pass membrane protein</topology>
    </subcellularLocation>
</comment>
<evidence type="ECO:0000256" key="9">
    <source>
        <dbReference type="RuleBase" id="RU003357"/>
    </source>
</evidence>
<keyword evidence="4 8" id="KW-0812">Transmembrane</keyword>
<evidence type="ECO:0000256" key="7">
    <source>
        <dbReference type="ARBA" id="ARBA00023237"/>
    </source>
</evidence>
<evidence type="ECO:0000313" key="13">
    <source>
        <dbReference type="EMBL" id="PSK90030.1"/>
    </source>
</evidence>
<dbReference type="OrthoDB" id="9760333at2"/>
<evidence type="ECO:0000256" key="5">
    <source>
        <dbReference type="ARBA" id="ARBA00023077"/>
    </source>
</evidence>
<dbReference type="AlphaFoldDB" id="A0A2P8CYI8"/>
<keyword evidence="13" id="KW-0675">Receptor</keyword>